<organism evidence="2 3">
    <name type="scientific">Lentibacillus kimchii</name>
    <dbReference type="NCBI Taxonomy" id="1542911"/>
    <lineage>
        <taxon>Bacteria</taxon>
        <taxon>Bacillati</taxon>
        <taxon>Bacillota</taxon>
        <taxon>Bacilli</taxon>
        <taxon>Bacillales</taxon>
        <taxon>Bacillaceae</taxon>
        <taxon>Lentibacillus</taxon>
    </lineage>
</organism>
<comment type="caution">
    <text evidence="2">The sequence shown here is derived from an EMBL/GenBank/DDBJ whole genome shotgun (WGS) entry which is preliminary data.</text>
</comment>
<reference evidence="3" key="1">
    <citation type="journal article" date="2019" name="Int. J. Syst. Evol. Microbiol.">
        <title>The Global Catalogue of Microorganisms (GCM) 10K type strain sequencing project: providing services to taxonomists for standard genome sequencing and annotation.</title>
        <authorList>
            <consortium name="The Broad Institute Genomics Platform"/>
            <consortium name="The Broad Institute Genome Sequencing Center for Infectious Disease"/>
            <person name="Wu L."/>
            <person name="Ma J."/>
        </authorList>
    </citation>
    <scope>NUCLEOTIDE SEQUENCE [LARGE SCALE GENOMIC DNA]</scope>
    <source>
        <strain evidence="3">JCM 30234</strain>
    </source>
</reference>
<feature type="region of interest" description="Disordered" evidence="1">
    <location>
        <begin position="36"/>
        <end position="58"/>
    </location>
</feature>
<evidence type="ECO:0000313" key="3">
    <source>
        <dbReference type="Proteomes" id="UP001596620"/>
    </source>
</evidence>
<accession>A0ABW2UYB6</accession>
<dbReference type="RefSeq" id="WP_382358854.1">
    <property type="nucleotide sequence ID" value="NZ_JBHTGR010000022.1"/>
</dbReference>
<dbReference type="Proteomes" id="UP001596620">
    <property type="component" value="Unassembled WGS sequence"/>
</dbReference>
<name>A0ABW2UYB6_9BACI</name>
<sequence length="58" mass="6477">MKNRPERDEEMRTEGISRMINEGGLGALNYYDVADELSDESAETGDRRKPSQADAADD</sequence>
<protein>
    <submittedName>
        <fullName evidence="2">Uncharacterized protein</fullName>
    </submittedName>
</protein>
<evidence type="ECO:0000313" key="2">
    <source>
        <dbReference type="EMBL" id="MFC7747332.1"/>
    </source>
</evidence>
<evidence type="ECO:0000256" key="1">
    <source>
        <dbReference type="SAM" id="MobiDB-lite"/>
    </source>
</evidence>
<dbReference type="EMBL" id="JBHTGR010000022">
    <property type="protein sequence ID" value="MFC7747332.1"/>
    <property type="molecule type" value="Genomic_DNA"/>
</dbReference>
<keyword evidence="3" id="KW-1185">Reference proteome</keyword>
<gene>
    <name evidence="2" type="ORF">ACFQU8_08805</name>
</gene>
<proteinExistence type="predicted"/>